<accession>A0AA35ZAF1</accession>
<protein>
    <submittedName>
        <fullName evidence="1">Uncharacterized protein</fullName>
    </submittedName>
</protein>
<evidence type="ECO:0000313" key="1">
    <source>
        <dbReference type="EMBL" id="CAI9288202.1"/>
    </source>
</evidence>
<dbReference type="EMBL" id="OX465081">
    <property type="protein sequence ID" value="CAI9288202.1"/>
    <property type="molecule type" value="Genomic_DNA"/>
</dbReference>
<gene>
    <name evidence="1" type="ORF">LSALG_LOCUS27522</name>
</gene>
<reference evidence="1" key="1">
    <citation type="submission" date="2023-04" db="EMBL/GenBank/DDBJ databases">
        <authorList>
            <person name="Vijverberg K."/>
            <person name="Xiong W."/>
            <person name="Schranz E."/>
        </authorList>
    </citation>
    <scope>NUCLEOTIDE SEQUENCE</scope>
</reference>
<dbReference type="AlphaFoldDB" id="A0AA35ZAF1"/>
<proteinExistence type="predicted"/>
<keyword evidence="2" id="KW-1185">Reference proteome</keyword>
<evidence type="ECO:0000313" key="2">
    <source>
        <dbReference type="Proteomes" id="UP001177003"/>
    </source>
</evidence>
<name>A0AA35ZAF1_LACSI</name>
<organism evidence="1 2">
    <name type="scientific">Lactuca saligna</name>
    <name type="common">Willowleaf lettuce</name>
    <dbReference type="NCBI Taxonomy" id="75948"/>
    <lineage>
        <taxon>Eukaryota</taxon>
        <taxon>Viridiplantae</taxon>
        <taxon>Streptophyta</taxon>
        <taxon>Embryophyta</taxon>
        <taxon>Tracheophyta</taxon>
        <taxon>Spermatophyta</taxon>
        <taxon>Magnoliopsida</taxon>
        <taxon>eudicotyledons</taxon>
        <taxon>Gunneridae</taxon>
        <taxon>Pentapetalae</taxon>
        <taxon>asterids</taxon>
        <taxon>campanulids</taxon>
        <taxon>Asterales</taxon>
        <taxon>Asteraceae</taxon>
        <taxon>Cichorioideae</taxon>
        <taxon>Cichorieae</taxon>
        <taxon>Lactucinae</taxon>
        <taxon>Lactuca</taxon>
    </lineage>
</organism>
<sequence>MSTMKMKAKVSIKFNLIVSVTQCRNAMKYALNEIEGSLIEHYVDLACDAYDNDISKIFNHVIDLAKKRPLLTMLEDIQIYAIEKMYKMLPDGYSLDLVQVDDHAQPINDVLAQPVATGKRIQKYSKKNYQDRVEEEGFEERSTDHHPMVLECNAAFIEKLQIIFGRNKENFDLDGKF</sequence>
<dbReference type="Proteomes" id="UP001177003">
    <property type="component" value="Chromosome 5"/>
</dbReference>